<evidence type="ECO:0000256" key="4">
    <source>
        <dbReference type="PROSITE-ProRule" id="PRU00175"/>
    </source>
</evidence>
<evidence type="ECO:0000256" key="3">
    <source>
        <dbReference type="ARBA" id="ARBA00022833"/>
    </source>
</evidence>
<keyword evidence="6" id="KW-0472">Membrane</keyword>
<name>A0A2N5VAQ0_9BASI</name>
<keyword evidence="10" id="KW-1185">Reference proteome</keyword>
<dbReference type="OrthoDB" id="4348522at2759"/>
<dbReference type="STRING" id="200324.A0A2N5VAQ0"/>
<evidence type="ECO:0000256" key="5">
    <source>
        <dbReference type="SAM" id="MobiDB-lite"/>
    </source>
</evidence>
<evidence type="ECO:0000256" key="1">
    <source>
        <dbReference type="ARBA" id="ARBA00022723"/>
    </source>
</evidence>
<dbReference type="GO" id="GO:0008270">
    <property type="term" value="F:zinc ion binding"/>
    <property type="evidence" value="ECO:0007669"/>
    <property type="project" value="UniProtKB-KW"/>
</dbReference>
<dbReference type="PROSITE" id="PS50089">
    <property type="entry name" value="ZF_RING_2"/>
    <property type="match status" value="1"/>
</dbReference>
<keyword evidence="7" id="KW-0732">Signal</keyword>
<dbReference type="PANTHER" id="PTHR45969:SF69">
    <property type="entry name" value="FINGER DOMAIN PROTEIN, PUTATIVE (AFU_ORTHOLOGUE AFUA_3G12190)-RELATED"/>
    <property type="match status" value="1"/>
</dbReference>
<feature type="chain" id="PRO_5014698013" description="RING-type domain-containing protein" evidence="7">
    <location>
        <begin position="24"/>
        <end position="319"/>
    </location>
</feature>
<protein>
    <recommendedName>
        <fullName evidence="8">RING-type domain-containing protein</fullName>
    </recommendedName>
</protein>
<evidence type="ECO:0000256" key="6">
    <source>
        <dbReference type="SAM" id="Phobius"/>
    </source>
</evidence>
<feature type="region of interest" description="Disordered" evidence="5">
    <location>
        <begin position="108"/>
        <end position="159"/>
    </location>
</feature>
<feature type="signal peptide" evidence="7">
    <location>
        <begin position="1"/>
        <end position="23"/>
    </location>
</feature>
<gene>
    <name evidence="9" type="ORF">PCANC_09664</name>
</gene>
<dbReference type="Proteomes" id="UP000235388">
    <property type="component" value="Unassembled WGS sequence"/>
</dbReference>
<feature type="compositionally biased region" description="Basic and acidic residues" evidence="5">
    <location>
        <begin position="137"/>
        <end position="149"/>
    </location>
</feature>
<dbReference type="AlphaFoldDB" id="A0A2N5VAQ0"/>
<feature type="transmembrane region" description="Helical" evidence="6">
    <location>
        <begin position="287"/>
        <end position="311"/>
    </location>
</feature>
<dbReference type="EMBL" id="PGCJ01000113">
    <property type="protein sequence ID" value="PLW47087.1"/>
    <property type="molecule type" value="Genomic_DNA"/>
</dbReference>
<sequence length="319" mass="35809">MRIVVMIWALPILTLFQNNLVTASEEELVKLSGKPQDIESTSASNSALLHPRPFIGDCPLESRKLNVHTKGLAGNSFPAENRESNHNHEVVIDIAEGTEVGNKGQLKNHLHSGVDGSSNSRHTDVMEPESQDVISQTHEEEGHEIRTDPPSDSIQQPTLAPDVVRDELIRETPRDCAICWGEFDPSHVIVWDCSHRFHDDCINGQIWWDHNTYKRETSCPLCRQPLTKNQKKPTVPTKCPQGFMGSTVSRHELLPEQSLSPFESMTGIQRHANLNRNPFLAIWNYKLWIHGMTIGETCLCMIMGMLLGILIKALSKGFA</sequence>
<evidence type="ECO:0000313" key="9">
    <source>
        <dbReference type="EMBL" id="PLW47087.1"/>
    </source>
</evidence>
<organism evidence="9 10">
    <name type="scientific">Puccinia coronata f. sp. avenae</name>
    <dbReference type="NCBI Taxonomy" id="200324"/>
    <lineage>
        <taxon>Eukaryota</taxon>
        <taxon>Fungi</taxon>
        <taxon>Dikarya</taxon>
        <taxon>Basidiomycota</taxon>
        <taxon>Pucciniomycotina</taxon>
        <taxon>Pucciniomycetes</taxon>
        <taxon>Pucciniales</taxon>
        <taxon>Pucciniaceae</taxon>
        <taxon>Puccinia</taxon>
    </lineage>
</organism>
<dbReference type="SUPFAM" id="SSF57850">
    <property type="entry name" value="RING/U-box"/>
    <property type="match status" value="1"/>
</dbReference>
<feature type="domain" description="RING-type" evidence="8">
    <location>
        <begin position="176"/>
        <end position="223"/>
    </location>
</feature>
<dbReference type="GO" id="GO:0061630">
    <property type="term" value="F:ubiquitin protein ligase activity"/>
    <property type="evidence" value="ECO:0007669"/>
    <property type="project" value="TreeGrafter"/>
</dbReference>
<keyword evidence="3" id="KW-0862">Zinc</keyword>
<dbReference type="GO" id="GO:0016567">
    <property type="term" value="P:protein ubiquitination"/>
    <property type="evidence" value="ECO:0007669"/>
    <property type="project" value="TreeGrafter"/>
</dbReference>
<keyword evidence="1" id="KW-0479">Metal-binding</keyword>
<evidence type="ECO:0000256" key="7">
    <source>
        <dbReference type="SAM" id="SignalP"/>
    </source>
</evidence>
<accession>A0A2N5VAQ0</accession>
<dbReference type="Gene3D" id="3.30.40.10">
    <property type="entry name" value="Zinc/RING finger domain, C3HC4 (zinc finger)"/>
    <property type="match status" value="1"/>
</dbReference>
<proteinExistence type="predicted"/>
<evidence type="ECO:0000259" key="8">
    <source>
        <dbReference type="PROSITE" id="PS50089"/>
    </source>
</evidence>
<reference evidence="9 10" key="1">
    <citation type="submission" date="2017-11" db="EMBL/GenBank/DDBJ databases">
        <title>De novo assembly and phasing of dikaryotic genomes from two isolates of Puccinia coronata f. sp. avenae, the causal agent of oat crown rust.</title>
        <authorList>
            <person name="Miller M.E."/>
            <person name="Zhang Y."/>
            <person name="Omidvar V."/>
            <person name="Sperschneider J."/>
            <person name="Schwessinger B."/>
            <person name="Raley C."/>
            <person name="Palmer J.M."/>
            <person name="Garnica D."/>
            <person name="Upadhyaya N."/>
            <person name="Rathjen J."/>
            <person name="Taylor J.M."/>
            <person name="Park R.F."/>
            <person name="Dodds P.N."/>
            <person name="Hirsch C.D."/>
            <person name="Kianian S.F."/>
            <person name="Figueroa M."/>
        </authorList>
    </citation>
    <scope>NUCLEOTIDE SEQUENCE [LARGE SCALE GENOMIC DNA]</scope>
    <source>
        <strain evidence="9">12NC29</strain>
    </source>
</reference>
<comment type="caution">
    <text evidence="9">The sequence shown here is derived from an EMBL/GenBank/DDBJ whole genome shotgun (WGS) entry which is preliminary data.</text>
</comment>
<keyword evidence="6" id="KW-0812">Transmembrane</keyword>
<dbReference type="Pfam" id="PF13639">
    <property type="entry name" value="zf-RING_2"/>
    <property type="match status" value="1"/>
</dbReference>
<dbReference type="CDD" id="cd16448">
    <property type="entry name" value="RING-H2"/>
    <property type="match status" value="1"/>
</dbReference>
<keyword evidence="6" id="KW-1133">Transmembrane helix</keyword>
<dbReference type="PANTHER" id="PTHR45969">
    <property type="entry name" value="RING ZINC FINGER PROTEIN-RELATED"/>
    <property type="match status" value="1"/>
</dbReference>
<dbReference type="InterPro" id="IPR013083">
    <property type="entry name" value="Znf_RING/FYVE/PHD"/>
</dbReference>
<dbReference type="InterPro" id="IPR001841">
    <property type="entry name" value="Znf_RING"/>
</dbReference>
<keyword evidence="2 4" id="KW-0863">Zinc-finger</keyword>
<dbReference type="SMART" id="SM00184">
    <property type="entry name" value="RING"/>
    <property type="match status" value="1"/>
</dbReference>
<evidence type="ECO:0000313" key="10">
    <source>
        <dbReference type="Proteomes" id="UP000235388"/>
    </source>
</evidence>
<evidence type="ECO:0000256" key="2">
    <source>
        <dbReference type="ARBA" id="ARBA00022771"/>
    </source>
</evidence>